<gene>
    <name evidence="1" type="ORF">K432DRAFT_444613</name>
</gene>
<dbReference type="EMBL" id="KV745058">
    <property type="protein sequence ID" value="OCK78442.1"/>
    <property type="molecule type" value="Genomic_DNA"/>
</dbReference>
<name>A0A8E2E6T5_9PEZI</name>
<evidence type="ECO:0000313" key="2">
    <source>
        <dbReference type="Proteomes" id="UP000250266"/>
    </source>
</evidence>
<dbReference type="OrthoDB" id="3926733at2759"/>
<dbReference type="AlphaFoldDB" id="A0A8E2E6T5"/>
<keyword evidence="2" id="KW-1185">Reference proteome</keyword>
<dbReference type="Proteomes" id="UP000250266">
    <property type="component" value="Unassembled WGS sequence"/>
</dbReference>
<reference evidence="1 2" key="1">
    <citation type="journal article" date="2016" name="Nat. Commun.">
        <title>Ectomycorrhizal ecology is imprinted in the genome of the dominant symbiotic fungus Cenococcum geophilum.</title>
        <authorList>
            <consortium name="DOE Joint Genome Institute"/>
            <person name="Peter M."/>
            <person name="Kohler A."/>
            <person name="Ohm R.A."/>
            <person name="Kuo A."/>
            <person name="Krutzmann J."/>
            <person name="Morin E."/>
            <person name="Arend M."/>
            <person name="Barry K.W."/>
            <person name="Binder M."/>
            <person name="Choi C."/>
            <person name="Clum A."/>
            <person name="Copeland A."/>
            <person name="Grisel N."/>
            <person name="Haridas S."/>
            <person name="Kipfer T."/>
            <person name="LaButti K."/>
            <person name="Lindquist E."/>
            <person name="Lipzen A."/>
            <person name="Maire R."/>
            <person name="Meier B."/>
            <person name="Mihaltcheva S."/>
            <person name="Molinier V."/>
            <person name="Murat C."/>
            <person name="Poggeler S."/>
            <person name="Quandt C.A."/>
            <person name="Sperisen C."/>
            <person name="Tritt A."/>
            <person name="Tisserant E."/>
            <person name="Crous P.W."/>
            <person name="Henrissat B."/>
            <person name="Nehls U."/>
            <person name="Egli S."/>
            <person name="Spatafora J.W."/>
            <person name="Grigoriev I.V."/>
            <person name="Martin F.M."/>
        </authorList>
    </citation>
    <scope>NUCLEOTIDE SEQUENCE [LARGE SCALE GENOMIC DNA]</scope>
    <source>
        <strain evidence="1 2">CBS 459.81</strain>
    </source>
</reference>
<protein>
    <submittedName>
        <fullName evidence="1">Uncharacterized protein</fullName>
    </submittedName>
</protein>
<evidence type="ECO:0000313" key="1">
    <source>
        <dbReference type="EMBL" id="OCK78442.1"/>
    </source>
</evidence>
<organism evidence="1 2">
    <name type="scientific">Lepidopterella palustris CBS 459.81</name>
    <dbReference type="NCBI Taxonomy" id="1314670"/>
    <lineage>
        <taxon>Eukaryota</taxon>
        <taxon>Fungi</taxon>
        <taxon>Dikarya</taxon>
        <taxon>Ascomycota</taxon>
        <taxon>Pezizomycotina</taxon>
        <taxon>Dothideomycetes</taxon>
        <taxon>Pleosporomycetidae</taxon>
        <taxon>Mytilinidiales</taxon>
        <taxon>Argynnaceae</taxon>
        <taxon>Lepidopterella</taxon>
    </lineage>
</organism>
<proteinExistence type="predicted"/>
<accession>A0A8E2E6T5</accession>
<sequence length="161" mass="18063">MALQIRINQHGIPSQPSRLVFTLVPSILVRIGPDLDTALNGLISGLTSTLSNKRNKARHFATTYSLANVAIVIDCFEPGEEIHLQLLRLRLQSGSSECTACTFDDARLSQRIADQLQTIQKHQPKLVTPFRCVEDWQGLGPRDHPIYERMVEAIKEQSFEA</sequence>